<evidence type="ECO:0000313" key="2">
    <source>
        <dbReference type="EMBL" id="OLP94696.1"/>
    </source>
</evidence>
<dbReference type="Proteomes" id="UP000186817">
    <property type="component" value="Unassembled WGS sequence"/>
</dbReference>
<feature type="compositionally biased region" description="Polar residues" evidence="1">
    <location>
        <begin position="642"/>
        <end position="651"/>
    </location>
</feature>
<organism evidence="2 3">
    <name type="scientific">Symbiodinium microadriaticum</name>
    <name type="common">Dinoflagellate</name>
    <name type="synonym">Zooxanthella microadriatica</name>
    <dbReference type="NCBI Taxonomy" id="2951"/>
    <lineage>
        <taxon>Eukaryota</taxon>
        <taxon>Sar</taxon>
        <taxon>Alveolata</taxon>
        <taxon>Dinophyceae</taxon>
        <taxon>Suessiales</taxon>
        <taxon>Symbiodiniaceae</taxon>
        <taxon>Symbiodinium</taxon>
    </lineage>
</organism>
<feature type="compositionally biased region" description="Polar residues" evidence="1">
    <location>
        <begin position="77"/>
        <end position="87"/>
    </location>
</feature>
<dbReference type="OrthoDB" id="447173at2759"/>
<keyword evidence="3" id="KW-1185">Reference proteome</keyword>
<accession>A0A1Q9DHP1</accession>
<feature type="compositionally biased region" description="Basic and acidic residues" evidence="1">
    <location>
        <begin position="652"/>
        <end position="662"/>
    </location>
</feature>
<dbReference type="AlphaFoldDB" id="A0A1Q9DHP1"/>
<feature type="region of interest" description="Disordered" evidence="1">
    <location>
        <begin position="638"/>
        <end position="662"/>
    </location>
</feature>
<sequence length="662" mass="74447">MSGDDICNVRVLAEAWALHSPRTVLATVARSKQRGILSEEEEAEEEEEEEEQERVDAAAAKRPAADSGKMRDLAESVRSQHVSTGDSESLPAAKQPTTAVVPPKVIKVHHHRPGDIPRKVTVAQGSVRERQQKKFGGMDIEAWVQGSLEDLLLARGISFHKSRWDEGQWLSLNDFDNTEYDIRTPEQWIDMGKQADGLALPVLATGLRLGPDRTGSWQACVAIGHDGWGNSFDSQLVRWLDMNGEVEEESEPVRRAQSRAQLNFFIDNMCLDADQVSRASGLAEGLEAAANALVKEANLDFARTPRWQRFRLRMRVSEERMNKIIFINNEVQKEEGHNAVRLARVVAAHMQGSLVGDVRGDGGCGDGAAADGDDDDPDRAASEGPALFGFVSAEELEDDESPFDRPVPMYSLWPVPEYSFTDLFSAFCPLSQTIYNLKYTEALRLDYFTQLQKTVITSTSERVKEKWAKRACWTVDKVQLVQAGISERSLRKHGRAWPPTMKRGPLMHTNLLTFGLVSWFNALSRENLRQVNKLQKIMLQHFTNVGKGWFSIHETNPDTYRQGKMRKLLSVIRFVMQDTLRYFALDSVGHYCEGLERQDLLHVESTFDPPDPEADKAAPRLFHKAACSYMEAQKHLRAHTGAESTIDQNEGISREPLPRQVL</sequence>
<gene>
    <name evidence="2" type="primary">DNAH1</name>
    <name evidence="2" type="ORF">AK812_SmicGene23248</name>
</gene>
<protein>
    <submittedName>
        <fullName evidence="2">Dynein heavy chain 1, axonemal</fullName>
    </submittedName>
</protein>
<feature type="region of interest" description="Disordered" evidence="1">
    <location>
        <begin position="32"/>
        <end position="100"/>
    </location>
</feature>
<comment type="caution">
    <text evidence="2">The sequence shown here is derived from an EMBL/GenBank/DDBJ whole genome shotgun (WGS) entry which is preliminary data.</text>
</comment>
<evidence type="ECO:0000313" key="3">
    <source>
        <dbReference type="Proteomes" id="UP000186817"/>
    </source>
</evidence>
<feature type="compositionally biased region" description="Acidic residues" evidence="1">
    <location>
        <begin position="38"/>
        <end position="53"/>
    </location>
</feature>
<evidence type="ECO:0000256" key="1">
    <source>
        <dbReference type="SAM" id="MobiDB-lite"/>
    </source>
</evidence>
<dbReference type="EMBL" id="LSRX01000532">
    <property type="protein sequence ID" value="OLP94696.1"/>
    <property type="molecule type" value="Genomic_DNA"/>
</dbReference>
<name>A0A1Q9DHP1_SYMMI</name>
<proteinExistence type="predicted"/>
<reference evidence="2 3" key="1">
    <citation type="submission" date="2016-02" db="EMBL/GenBank/DDBJ databases">
        <title>Genome analysis of coral dinoflagellate symbionts highlights evolutionary adaptations to a symbiotic lifestyle.</title>
        <authorList>
            <person name="Aranda M."/>
            <person name="Li Y."/>
            <person name="Liew Y.J."/>
            <person name="Baumgarten S."/>
            <person name="Simakov O."/>
            <person name="Wilson M."/>
            <person name="Piel J."/>
            <person name="Ashoor H."/>
            <person name="Bougouffa S."/>
            <person name="Bajic V.B."/>
            <person name="Ryu T."/>
            <person name="Ravasi T."/>
            <person name="Bayer T."/>
            <person name="Micklem G."/>
            <person name="Kim H."/>
            <person name="Bhak J."/>
            <person name="Lajeunesse T.C."/>
            <person name="Voolstra C.R."/>
        </authorList>
    </citation>
    <scope>NUCLEOTIDE SEQUENCE [LARGE SCALE GENOMIC DNA]</scope>
    <source>
        <strain evidence="2 3">CCMP2467</strain>
    </source>
</reference>